<dbReference type="HOGENOM" id="CLU_030169_0_3_10"/>
<dbReference type="InterPro" id="IPR050789">
    <property type="entry name" value="Diverse_Enzym_Activities"/>
</dbReference>
<dbReference type="Proteomes" id="UP000033047">
    <property type="component" value="Unassembled WGS sequence"/>
</dbReference>
<gene>
    <name evidence="2" type="ORF">HMPREF1535_05019</name>
</gene>
<accession>A0A0F5IJ34</accession>
<dbReference type="AlphaFoldDB" id="A0A0F5IJ34"/>
<feature type="domain" description="Beta-lactamase-related" evidence="1">
    <location>
        <begin position="80"/>
        <end position="361"/>
    </location>
</feature>
<organism evidence="2 3">
    <name type="scientific">Parabacteroides goldsteinii DSM 19448 = WAL 12034</name>
    <dbReference type="NCBI Taxonomy" id="927665"/>
    <lineage>
        <taxon>Bacteria</taxon>
        <taxon>Pseudomonadati</taxon>
        <taxon>Bacteroidota</taxon>
        <taxon>Bacteroidia</taxon>
        <taxon>Bacteroidales</taxon>
        <taxon>Tannerellaceae</taxon>
        <taxon>Parabacteroides</taxon>
    </lineage>
</organism>
<comment type="caution">
    <text evidence="2">The sequence shown here is derived from an EMBL/GenBank/DDBJ whole genome shotgun (WGS) entry which is preliminary data.</text>
</comment>
<dbReference type="InterPro" id="IPR001466">
    <property type="entry name" value="Beta-lactam-related"/>
</dbReference>
<dbReference type="PATRIC" id="fig|927665.4.peg.5144"/>
<proteinExistence type="predicted"/>
<evidence type="ECO:0000259" key="1">
    <source>
        <dbReference type="Pfam" id="PF00144"/>
    </source>
</evidence>
<evidence type="ECO:0000313" key="2">
    <source>
        <dbReference type="EMBL" id="KKB45365.1"/>
    </source>
</evidence>
<dbReference type="Pfam" id="PF00144">
    <property type="entry name" value="Beta-lactamase"/>
    <property type="match status" value="1"/>
</dbReference>
<name>A0A0F5IJ34_9BACT</name>
<evidence type="ECO:0000313" key="3">
    <source>
        <dbReference type="Proteomes" id="UP000033047"/>
    </source>
</evidence>
<reference evidence="2 3" key="1">
    <citation type="submission" date="2013-04" db="EMBL/GenBank/DDBJ databases">
        <title>The Genome Sequence of Parabacteroides goldsteinii DSM 19448.</title>
        <authorList>
            <consortium name="The Broad Institute Genomics Platform"/>
            <person name="Earl A."/>
            <person name="Ward D."/>
            <person name="Feldgarden M."/>
            <person name="Gevers D."/>
            <person name="Martens E."/>
            <person name="Sakamoto M."/>
            <person name="Benno Y."/>
            <person name="Song Y."/>
            <person name="Liu C."/>
            <person name="Lee J."/>
            <person name="Bolanos M."/>
            <person name="Vaisanen M.L."/>
            <person name="Finegold S.M."/>
            <person name="Walker B."/>
            <person name="Young S."/>
            <person name="Zeng Q."/>
            <person name="Gargeya S."/>
            <person name="Fitzgerald M."/>
            <person name="Haas B."/>
            <person name="Abouelleil A."/>
            <person name="Allen A.W."/>
            <person name="Alvarado L."/>
            <person name="Arachchi H.M."/>
            <person name="Berlin A.M."/>
            <person name="Chapman S.B."/>
            <person name="Gainer-Dewar J."/>
            <person name="Goldberg J."/>
            <person name="Griggs A."/>
            <person name="Gujja S."/>
            <person name="Hansen M."/>
            <person name="Howarth C."/>
            <person name="Imamovic A."/>
            <person name="Ireland A."/>
            <person name="Larimer J."/>
            <person name="McCowan C."/>
            <person name="Murphy C."/>
            <person name="Pearson M."/>
            <person name="Poon T.W."/>
            <person name="Priest M."/>
            <person name="Roberts A."/>
            <person name="Saif S."/>
            <person name="Shea T."/>
            <person name="Sisk P."/>
            <person name="Sykes S."/>
            <person name="Wortman J."/>
            <person name="Nusbaum C."/>
            <person name="Birren B."/>
        </authorList>
    </citation>
    <scope>NUCLEOTIDE SEQUENCE [LARGE SCALE GENOMIC DNA]</scope>
    <source>
        <strain evidence="2 3">DSM 19448</strain>
    </source>
</reference>
<dbReference type="Gene3D" id="3.40.710.10">
    <property type="entry name" value="DD-peptidase/beta-lactamase superfamily"/>
    <property type="match status" value="1"/>
</dbReference>
<dbReference type="SUPFAM" id="SSF56601">
    <property type="entry name" value="beta-lactamase/transpeptidase-like"/>
    <property type="match status" value="1"/>
</dbReference>
<dbReference type="PANTHER" id="PTHR43283:SF7">
    <property type="entry name" value="BETA-LACTAMASE-RELATED DOMAIN-CONTAINING PROTEIN"/>
    <property type="match status" value="1"/>
</dbReference>
<dbReference type="STRING" id="927665.HMPREF1535_05019"/>
<protein>
    <recommendedName>
        <fullName evidence="1">Beta-lactamase-related domain-containing protein</fullName>
    </recommendedName>
</protein>
<dbReference type="PANTHER" id="PTHR43283">
    <property type="entry name" value="BETA-LACTAMASE-RELATED"/>
    <property type="match status" value="1"/>
</dbReference>
<sequence length="390" mass="44272">MKKTGWAILLALCCIGGYLVLPSNYYLRRALIHLLPKINQYPIFENRTIEAGAPQAWIQSEDYNKLSIPEKYLPVFDELGTVAFVIIKDSSLLFEQYWEDYSPKSHSNSFSMAKSIVSLAIGCAIDDGFIKNVDQPVSDFYPEFQGYNGKVLTLRHLLTMSAGVDFDEAYSSPFSPTTKLYYGDDLEKIALGMKETEEPGVNFIYQSGVTQLLSLIVEKATGENISSYVSRKLWTPMNAEEDALWSLDKKEGIEKAYCCFNSNARDFARFGQLILNKGSWNGRQLVSESYITEATTPDTSLTFKEYNETNHCYGFQFWHLTYKGMEIPYMRGILGQYVFAIPELNAVVVRLGHKRSDTRSAQHYPDDINTWLGAAVEMIQESTENQNKSE</sequence>
<dbReference type="RefSeq" id="WP_046147921.1">
    <property type="nucleotide sequence ID" value="NZ_KQ033915.1"/>
</dbReference>
<dbReference type="EMBL" id="AQHV01000029">
    <property type="protein sequence ID" value="KKB45365.1"/>
    <property type="molecule type" value="Genomic_DNA"/>
</dbReference>
<dbReference type="InterPro" id="IPR012338">
    <property type="entry name" value="Beta-lactam/transpept-like"/>
</dbReference>